<evidence type="ECO:0000313" key="8">
    <source>
        <dbReference type="Proteomes" id="UP000299102"/>
    </source>
</evidence>
<dbReference type="PANTHER" id="PTHR47241">
    <property type="entry name" value="FINGER PROTEIN, PUTATIVE-RELATED"/>
    <property type="match status" value="1"/>
</dbReference>
<dbReference type="GO" id="GO:0005634">
    <property type="term" value="C:nucleus"/>
    <property type="evidence" value="ECO:0007669"/>
    <property type="project" value="TreeGrafter"/>
</dbReference>
<keyword evidence="3" id="KW-0862">Zinc</keyword>
<keyword evidence="1" id="KW-0479">Metal-binding</keyword>
<dbReference type="PROSITE" id="PS50808">
    <property type="entry name" value="ZF_BED"/>
    <property type="match status" value="1"/>
</dbReference>
<dbReference type="InterPro" id="IPR003656">
    <property type="entry name" value="Znf_BED"/>
</dbReference>
<dbReference type="InterPro" id="IPR036236">
    <property type="entry name" value="Znf_C2H2_sf"/>
</dbReference>
<name>A0A4C1Z8B4_EUMVA</name>
<dbReference type="InterPro" id="IPR012337">
    <property type="entry name" value="RNaseH-like_sf"/>
</dbReference>
<dbReference type="GO" id="GO:0008270">
    <property type="term" value="F:zinc ion binding"/>
    <property type="evidence" value="ECO:0007669"/>
    <property type="project" value="UniProtKB-KW"/>
</dbReference>
<evidence type="ECO:0000256" key="3">
    <source>
        <dbReference type="ARBA" id="ARBA00022833"/>
    </source>
</evidence>
<dbReference type="SUPFAM" id="SSF57667">
    <property type="entry name" value="beta-beta-alpha zinc fingers"/>
    <property type="match status" value="1"/>
</dbReference>
<feature type="region of interest" description="Disordered" evidence="5">
    <location>
        <begin position="68"/>
        <end position="101"/>
    </location>
</feature>
<dbReference type="SMART" id="SM00614">
    <property type="entry name" value="ZnF_BED"/>
    <property type="match status" value="1"/>
</dbReference>
<comment type="caution">
    <text evidence="7">The sequence shown here is derived from an EMBL/GenBank/DDBJ whole genome shotgun (WGS) entry which is preliminary data.</text>
</comment>
<feature type="region of interest" description="Disordered" evidence="5">
    <location>
        <begin position="494"/>
        <end position="514"/>
    </location>
</feature>
<dbReference type="AlphaFoldDB" id="A0A4C1Z8B4"/>
<keyword evidence="8" id="KW-1185">Reference proteome</keyword>
<dbReference type="PANTHER" id="PTHR47241:SF1">
    <property type="entry name" value="BED-TYPE DOMAIN-CONTAINING PROTEIN"/>
    <property type="match status" value="1"/>
</dbReference>
<dbReference type="SUPFAM" id="SSF53098">
    <property type="entry name" value="Ribonuclease H-like"/>
    <property type="match status" value="1"/>
</dbReference>
<organism evidence="7 8">
    <name type="scientific">Eumeta variegata</name>
    <name type="common">Bagworm moth</name>
    <name type="synonym">Eumeta japonica</name>
    <dbReference type="NCBI Taxonomy" id="151549"/>
    <lineage>
        <taxon>Eukaryota</taxon>
        <taxon>Metazoa</taxon>
        <taxon>Ecdysozoa</taxon>
        <taxon>Arthropoda</taxon>
        <taxon>Hexapoda</taxon>
        <taxon>Insecta</taxon>
        <taxon>Pterygota</taxon>
        <taxon>Neoptera</taxon>
        <taxon>Endopterygota</taxon>
        <taxon>Lepidoptera</taxon>
        <taxon>Glossata</taxon>
        <taxon>Ditrysia</taxon>
        <taxon>Tineoidea</taxon>
        <taxon>Psychidae</taxon>
        <taxon>Oiketicinae</taxon>
        <taxon>Eumeta</taxon>
    </lineage>
</organism>
<dbReference type="Pfam" id="PF02892">
    <property type="entry name" value="zf-BED"/>
    <property type="match status" value="1"/>
</dbReference>
<reference evidence="7 8" key="1">
    <citation type="journal article" date="2019" name="Commun. Biol.">
        <title>The bagworm genome reveals a unique fibroin gene that provides high tensile strength.</title>
        <authorList>
            <person name="Kono N."/>
            <person name="Nakamura H."/>
            <person name="Ohtoshi R."/>
            <person name="Tomita M."/>
            <person name="Numata K."/>
            <person name="Arakawa K."/>
        </authorList>
    </citation>
    <scope>NUCLEOTIDE SEQUENCE [LARGE SCALE GENOMIC DNA]</scope>
</reference>
<sequence length="558" mass="64574">MSKRKSRVWMFFEQLDNDSRKVKCNQCQVIISRGGQGKTANTTSMNNHIKYKHPTLIPQLGSAIKCSSTDDSTKSQISTEELPKAVPTPSTSVSSEVSLSQKSQQNIEDSLTIHWSCEDLRSREINIAIGEMIALDNQPLSIVENTGFRNLMRKVKPKYNIPGRKYFTENIIPQLYEETKSEIRRGVMSAAAISVTTDARTNINSKERFLSFTAHWFDDSFKYHHAVLQMKHFPETHTANNIKNCLEEIPTLWDIDTTKIHAVVRDNGRNVTKAIDDSVFKGVPCFIHTLQLAINTALKHDTMAQILVKSRRIVTHFNHSNRAQSKLRDLQQELNLSYHQLVQDVCTRWNSTYYIISRLFEQKRTVSLYLAETSVNFENLSNEEWQILGKSIELLKPFEEITKIISSSCSSVSEVIPHLKTLQKYLEMYYDENKKIMEMKALLENDLNIRFDMDHNKIFTLATLLDPRYKQQFFDTEDLITIRSQFLLESLKNSMSDDDSDSGKDDLESTSTHVNNTETATHRNFWQCYQNFASRKIQEFQDDRSSAAHELQSYLRYR</sequence>
<gene>
    <name evidence="7" type="primary">ZBED4</name>
    <name evidence="7" type="ORF">EVAR_48388_1</name>
</gene>
<evidence type="ECO:0000313" key="7">
    <source>
        <dbReference type="EMBL" id="GBP85051.1"/>
    </source>
</evidence>
<evidence type="ECO:0000259" key="6">
    <source>
        <dbReference type="PROSITE" id="PS50808"/>
    </source>
</evidence>
<accession>A0A4C1Z8B4</accession>
<evidence type="ECO:0000256" key="1">
    <source>
        <dbReference type="ARBA" id="ARBA00022723"/>
    </source>
</evidence>
<proteinExistence type="predicted"/>
<evidence type="ECO:0000256" key="5">
    <source>
        <dbReference type="SAM" id="MobiDB-lite"/>
    </source>
</evidence>
<dbReference type="STRING" id="151549.A0A4C1Z8B4"/>
<feature type="compositionally biased region" description="Polar residues" evidence="5">
    <location>
        <begin position="68"/>
        <end position="79"/>
    </location>
</feature>
<dbReference type="EMBL" id="BGZK01001714">
    <property type="protein sequence ID" value="GBP85051.1"/>
    <property type="molecule type" value="Genomic_DNA"/>
</dbReference>
<dbReference type="GO" id="GO:0003677">
    <property type="term" value="F:DNA binding"/>
    <property type="evidence" value="ECO:0007669"/>
    <property type="project" value="InterPro"/>
</dbReference>
<dbReference type="InterPro" id="IPR052865">
    <property type="entry name" value="Zinc_finger_BED"/>
</dbReference>
<evidence type="ECO:0000256" key="2">
    <source>
        <dbReference type="ARBA" id="ARBA00022771"/>
    </source>
</evidence>
<feature type="compositionally biased region" description="Low complexity" evidence="5">
    <location>
        <begin position="84"/>
        <end position="101"/>
    </location>
</feature>
<protein>
    <submittedName>
        <fullName evidence="7">Zinc finger BED domain-containing protein 4</fullName>
    </submittedName>
</protein>
<keyword evidence="2 4" id="KW-0863">Zinc-finger</keyword>
<dbReference type="OrthoDB" id="7699631at2759"/>
<dbReference type="Proteomes" id="UP000299102">
    <property type="component" value="Unassembled WGS sequence"/>
</dbReference>
<dbReference type="SUPFAM" id="SSF140996">
    <property type="entry name" value="Hermes dimerisation domain"/>
    <property type="match status" value="1"/>
</dbReference>
<evidence type="ECO:0000256" key="4">
    <source>
        <dbReference type="PROSITE-ProRule" id="PRU00027"/>
    </source>
</evidence>
<feature type="domain" description="BED-type" evidence="6">
    <location>
        <begin position="3"/>
        <end position="60"/>
    </location>
</feature>